<dbReference type="PANTHER" id="PTHR35170">
    <property type="entry name" value="PROTEIN DD3-3"/>
    <property type="match status" value="1"/>
</dbReference>
<keyword evidence="4" id="KW-1185">Reference proteome</keyword>
<feature type="signal peptide" evidence="2">
    <location>
        <begin position="1"/>
        <end position="23"/>
    </location>
</feature>
<evidence type="ECO:0000313" key="3">
    <source>
        <dbReference type="EMBL" id="KAF6030425.1"/>
    </source>
</evidence>
<dbReference type="Proteomes" id="UP000593567">
    <property type="component" value="Unassembled WGS sequence"/>
</dbReference>
<comment type="caution">
    <text evidence="3">The sequence shown here is derived from an EMBL/GenBank/DDBJ whole genome shotgun (WGS) entry which is preliminary data.</text>
</comment>
<organism evidence="3 4">
    <name type="scientific">Bugula neritina</name>
    <name type="common">Brown bryozoan</name>
    <name type="synonym">Sertularia neritina</name>
    <dbReference type="NCBI Taxonomy" id="10212"/>
    <lineage>
        <taxon>Eukaryota</taxon>
        <taxon>Metazoa</taxon>
        <taxon>Spiralia</taxon>
        <taxon>Lophotrochozoa</taxon>
        <taxon>Bryozoa</taxon>
        <taxon>Gymnolaemata</taxon>
        <taxon>Cheilostomatida</taxon>
        <taxon>Flustrina</taxon>
        <taxon>Buguloidea</taxon>
        <taxon>Bugulidae</taxon>
        <taxon>Bugula</taxon>
    </lineage>
</organism>
<keyword evidence="2" id="KW-0732">Signal</keyword>
<name>A0A7J7JX18_BUGNE</name>
<evidence type="ECO:0000256" key="2">
    <source>
        <dbReference type="SAM" id="SignalP"/>
    </source>
</evidence>
<dbReference type="InterPro" id="IPR053320">
    <property type="entry name" value="Protein_DD3-3_O-glyco"/>
</dbReference>
<feature type="compositionally biased region" description="Polar residues" evidence="1">
    <location>
        <begin position="522"/>
        <end position="532"/>
    </location>
</feature>
<evidence type="ECO:0008006" key="5">
    <source>
        <dbReference type="Google" id="ProtNLM"/>
    </source>
</evidence>
<dbReference type="OrthoDB" id="167398at2759"/>
<feature type="chain" id="PRO_5029742466" description="Protein DD3-3" evidence="2">
    <location>
        <begin position="24"/>
        <end position="673"/>
    </location>
</feature>
<protein>
    <recommendedName>
        <fullName evidence="5">Protein DD3-3</fullName>
    </recommendedName>
</protein>
<reference evidence="3" key="1">
    <citation type="submission" date="2020-06" db="EMBL/GenBank/DDBJ databases">
        <title>Draft genome of Bugula neritina, a colonial animal packing powerful symbionts and potential medicines.</title>
        <authorList>
            <person name="Rayko M."/>
        </authorList>
    </citation>
    <scope>NUCLEOTIDE SEQUENCE [LARGE SCALE GENOMIC DNA]</scope>
    <source>
        <strain evidence="3">Kwan_BN1</strain>
    </source>
</reference>
<accession>A0A7J7JX18</accession>
<dbReference type="AlphaFoldDB" id="A0A7J7JX18"/>
<dbReference type="EMBL" id="VXIV02001709">
    <property type="protein sequence ID" value="KAF6030425.1"/>
    <property type="molecule type" value="Genomic_DNA"/>
</dbReference>
<proteinExistence type="predicted"/>
<feature type="region of interest" description="Disordered" evidence="1">
    <location>
        <begin position="522"/>
        <end position="549"/>
    </location>
</feature>
<feature type="compositionally biased region" description="Gly residues" evidence="1">
    <location>
        <begin position="533"/>
        <end position="547"/>
    </location>
</feature>
<dbReference type="PANTHER" id="PTHR35170:SF2">
    <property type="entry name" value="PROTEIN DD3-3"/>
    <property type="match status" value="1"/>
</dbReference>
<evidence type="ECO:0000256" key="1">
    <source>
        <dbReference type="SAM" id="MobiDB-lite"/>
    </source>
</evidence>
<gene>
    <name evidence="3" type="ORF">EB796_011266</name>
</gene>
<sequence length="673" mass="75250">MQRSGMAVLSNLLVVLFIQATLGDVYLHTPRGSNNRLNEQSANRQNANRMFDSQNNNRGGYNVGDLTQNPAGNNANLQYQMGYFMSSDAASSYLDVEWTNQHGCGGSEDSDPHKQNCNLVLQFMCQNEDLPNAENDDKIVPGTNTATQNYQATNNQNENLAAKENRKRNNLQANRGLNEPWEWYDKCNTRERNMGLFTADQVLKNNNGQGVSAATNTRQNPNGNRYGYECPEERDYFPYWHPTPWVDIAVLTDNTSMCDYYKENSFNSRAYGECVEFYPGTNIRRHASPHNNPEDCLAEAGNQWIDFYNYIDKDATATNQNACEQKSTPQMTYKWAVPFDPYDNIRTIQEECLILPPPIDCQQAPWSRSNHLGNGRGGTANTYRWDLPYFPSNLEKRCVFRMRYNISTDDYDPWTTDASANKDLQAGVVSPVQQNPYVNIGADITPFRLAINTAQFGRTFQDRSHPFRMMPRPAAAQAQTIHNINVRGKRGNIVQVYPAVEYDFAPTNLEINDGDLVHFQWTGSNTHNNNNPGGDGQTGDAGEGQGGTDRSNIVEIADLSENFPVPYAQSTLWGNTTIVWSSYALTGNAALTTEDLAVNMASSGYFLCMLTNRCGANSVQAKAAVNNLLNNAPASFAGHLMKVNPGTYHYACSRNNNFSNRSQKGTLKVKASK</sequence>
<dbReference type="InterPro" id="IPR008972">
    <property type="entry name" value="Cupredoxin"/>
</dbReference>
<dbReference type="Gene3D" id="2.60.40.420">
    <property type="entry name" value="Cupredoxins - blue copper proteins"/>
    <property type="match status" value="1"/>
</dbReference>
<evidence type="ECO:0000313" key="4">
    <source>
        <dbReference type="Proteomes" id="UP000593567"/>
    </source>
</evidence>